<dbReference type="EMBL" id="JABWMJ010000006">
    <property type="protein sequence ID" value="NUZ06932.1"/>
    <property type="molecule type" value="Genomic_DNA"/>
</dbReference>
<keyword evidence="5" id="KW-1185">Reference proteome</keyword>
<evidence type="ECO:0000313" key="4">
    <source>
        <dbReference type="EMBL" id="NUZ06932.1"/>
    </source>
</evidence>
<evidence type="ECO:0000256" key="1">
    <source>
        <dbReference type="ARBA" id="ARBA00007177"/>
    </source>
</evidence>
<comment type="subcellular location">
    <subcellularLocation>
        <location evidence="3">Cytoplasm</location>
    </subcellularLocation>
</comment>
<accession>A0A7Y6TXB7</accession>
<evidence type="ECO:0000256" key="3">
    <source>
        <dbReference type="HAMAP-Rule" id="MF_01384"/>
    </source>
</evidence>
<dbReference type="PANTHER" id="PTHR33643:SF1">
    <property type="entry name" value="UREASE ACCESSORY PROTEIN D"/>
    <property type="match status" value="1"/>
</dbReference>
<dbReference type="Pfam" id="PF01774">
    <property type="entry name" value="UreD"/>
    <property type="match status" value="1"/>
</dbReference>
<dbReference type="InterPro" id="IPR002669">
    <property type="entry name" value="UreD"/>
</dbReference>
<gene>
    <name evidence="3" type="primary">ureD</name>
    <name evidence="4" type="ORF">HQN59_14295</name>
</gene>
<comment type="function">
    <text evidence="3">Required for maturation of urease via the functional incorporation of the urease nickel metallocenter.</text>
</comment>
<dbReference type="RefSeq" id="WP_176069778.1">
    <property type="nucleotide sequence ID" value="NZ_JABWMJ010000006.1"/>
</dbReference>
<keyword evidence="2 3" id="KW-0143">Chaperone</keyword>
<dbReference type="HAMAP" id="MF_01384">
    <property type="entry name" value="UreD"/>
    <property type="match status" value="1"/>
</dbReference>
<dbReference type="GO" id="GO:0005737">
    <property type="term" value="C:cytoplasm"/>
    <property type="evidence" value="ECO:0007669"/>
    <property type="project" value="UniProtKB-SubCell"/>
</dbReference>
<dbReference type="AlphaFoldDB" id="A0A7Y6TXB7"/>
<comment type="caution">
    <text evidence="4">The sequence shown here is derived from an EMBL/GenBank/DDBJ whole genome shotgun (WGS) entry which is preliminary data.</text>
</comment>
<dbReference type="GO" id="GO:0016151">
    <property type="term" value="F:nickel cation binding"/>
    <property type="evidence" value="ECO:0007669"/>
    <property type="project" value="UniProtKB-UniRule"/>
</dbReference>
<reference evidence="4 5" key="1">
    <citation type="submission" date="2020-06" db="EMBL/GenBank/DDBJ databases">
        <title>Schlegella sp. ID0723 isolated from air conditioner.</title>
        <authorList>
            <person name="Kim D.Y."/>
            <person name="Kim D.-U."/>
        </authorList>
    </citation>
    <scope>NUCLEOTIDE SEQUENCE [LARGE SCALE GENOMIC DNA]</scope>
    <source>
        <strain evidence="4 5">ID0723</strain>
    </source>
</reference>
<comment type="similarity">
    <text evidence="1 3">Belongs to the UreD family.</text>
</comment>
<dbReference type="Proteomes" id="UP000529637">
    <property type="component" value="Unassembled WGS sequence"/>
</dbReference>
<keyword evidence="3" id="KW-0996">Nickel insertion</keyword>
<organism evidence="4 5">
    <name type="scientific">Piscinibacter koreensis</name>
    <dbReference type="NCBI Taxonomy" id="2742824"/>
    <lineage>
        <taxon>Bacteria</taxon>
        <taxon>Pseudomonadati</taxon>
        <taxon>Pseudomonadota</taxon>
        <taxon>Betaproteobacteria</taxon>
        <taxon>Burkholderiales</taxon>
        <taxon>Sphaerotilaceae</taxon>
        <taxon>Piscinibacter</taxon>
    </lineage>
</organism>
<proteinExistence type="inferred from homology"/>
<keyword evidence="3" id="KW-0963">Cytoplasm</keyword>
<dbReference type="PANTHER" id="PTHR33643">
    <property type="entry name" value="UREASE ACCESSORY PROTEIN D"/>
    <property type="match status" value="1"/>
</dbReference>
<evidence type="ECO:0000313" key="5">
    <source>
        <dbReference type="Proteomes" id="UP000529637"/>
    </source>
</evidence>
<name>A0A7Y6TXB7_9BURK</name>
<comment type="subunit">
    <text evidence="3">UreD, UreF and UreG form a complex that acts as a GTP-hydrolysis-dependent molecular chaperone, activating the urease apoprotein by helping to assemble the nickel containing metallocenter of UreC. The UreE protein probably delivers the nickel.</text>
</comment>
<protein>
    <recommendedName>
        <fullName evidence="3">Urease accessory protein UreD</fullName>
    </recommendedName>
</protein>
<evidence type="ECO:0000256" key="2">
    <source>
        <dbReference type="ARBA" id="ARBA00023186"/>
    </source>
</evidence>
<sequence length="277" mass="29666">MGWRGHLQLNYRVSDTGRSVLHATHSGPLRVLKSLYPEGDARCHSVLVHPPGGVVGGDVLEIDLDLASGAQALVTTPGATRFYRSAGAPALQALNARVAGAARLEWLPLETIAHSGCLATNRMRFDLDAGAEMIGWDVLALGLPAADQPFARGRFTQRIELPGRWLDQGTVDAADRRLLDSPLGWAGRRVLATLWFAAGSALASERRTRLVDAARDLANASSLAPTSGATAPQPGVVVLRALAARVEPAMGLLVDVWRAWRDVAWGLEGEAPRIWRT</sequence>